<proteinExistence type="predicted"/>
<name>A0ACC0I064_9ERIC</name>
<protein>
    <submittedName>
        <fullName evidence="1">Nucleolar protein 56</fullName>
    </submittedName>
</protein>
<reference evidence="1 2" key="1">
    <citation type="journal article" date="2022" name="Plant J.">
        <title>Chromosome-level genome of Camellia lanceoleosa provides a valuable resource for understanding genome evolution and self-incompatibility.</title>
        <authorList>
            <person name="Gong W."/>
            <person name="Xiao S."/>
            <person name="Wang L."/>
            <person name="Liao Z."/>
            <person name="Chang Y."/>
            <person name="Mo W."/>
            <person name="Hu G."/>
            <person name="Li W."/>
            <person name="Zhao G."/>
            <person name="Zhu H."/>
            <person name="Hu X."/>
            <person name="Ji K."/>
            <person name="Xiang X."/>
            <person name="Song Q."/>
            <person name="Yuan D."/>
            <person name="Jin S."/>
            <person name="Zhang L."/>
        </authorList>
    </citation>
    <scope>NUCLEOTIDE SEQUENCE [LARGE SCALE GENOMIC DNA]</scope>
    <source>
        <strain evidence="1">SQ_2022a</strain>
    </source>
</reference>
<sequence length="209" mass="22355">MNDIAPNLAALIGEVVGAHLISHAGSLTNLAKCPSSMFQILGAEKALFRALKTRGNTPKYGLIFHSSFIGLASARNKGRMACYLANKCSIASRIDCFLDKNTTAFGEKLREQMEERLDFYDKGVAPRKNIDAMKTALEISLNKVLTLWKNTTRADGREHRVEVSATCCTFFLFATPGDVSSPPPPPPPPPVTNGNGGRGNGGGNGSGDD</sequence>
<comment type="caution">
    <text evidence="1">The sequence shown here is derived from an EMBL/GenBank/DDBJ whole genome shotgun (WGS) entry which is preliminary data.</text>
</comment>
<accession>A0ACC0I064</accession>
<evidence type="ECO:0000313" key="2">
    <source>
        <dbReference type="Proteomes" id="UP001060215"/>
    </source>
</evidence>
<dbReference type="Proteomes" id="UP001060215">
    <property type="component" value="Chromosome 2"/>
</dbReference>
<evidence type="ECO:0000313" key="1">
    <source>
        <dbReference type="EMBL" id="KAI8018856.1"/>
    </source>
</evidence>
<dbReference type="EMBL" id="CM045759">
    <property type="protein sequence ID" value="KAI8018856.1"/>
    <property type="molecule type" value="Genomic_DNA"/>
</dbReference>
<gene>
    <name evidence="1" type="ORF">LOK49_LG04G02832</name>
</gene>
<keyword evidence="2" id="KW-1185">Reference proteome</keyword>
<organism evidence="1 2">
    <name type="scientific">Camellia lanceoleosa</name>
    <dbReference type="NCBI Taxonomy" id="1840588"/>
    <lineage>
        <taxon>Eukaryota</taxon>
        <taxon>Viridiplantae</taxon>
        <taxon>Streptophyta</taxon>
        <taxon>Embryophyta</taxon>
        <taxon>Tracheophyta</taxon>
        <taxon>Spermatophyta</taxon>
        <taxon>Magnoliopsida</taxon>
        <taxon>eudicotyledons</taxon>
        <taxon>Gunneridae</taxon>
        <taxon>Pentapetalae</taxon>
        <taxon>asterids</taxon>
        <taxon>Ericales</taxon>
        <taxon>Theaceae</taxon>
        <taxon>Camellia</taxon>
    </lineage>
</organism>